<evidence type="ECO:0000259" key="3">
    <source>
        <dbReference type="Pfam" id="PF13505"/>
    </source>
</evidence>
<feature type="chain" id="PRO_5020931381" evidence="2">
    <location>
        <begin position="20"/>
        <end position="183"/>
    </location>
</feature>
<dbReference type="Proteomes" id="UP000294535">
    <property type="component" value="Unassembled WGS sequence"/>
</dbReference>
<sequence length="183" mass="20048">MKKILWVFFLLSLAGTANAQFGIRAGYSSANFSDTNFSSRSGFHAGAYYSIGTSFIKIEPGLQFAQKGYKGTDDFGVIIDEQLNYIDIPVLVRLSLLPMVNVFAGPQASLLVSRNYQLGPINSTSLDVLTAYDLEGVVGAQVNLPMGLNLQASYDIGLRSLNYFNTDVKNRVFKISLGYSFNN</sequence>
<dbReference type="RefSeq" id="WP_133557035.1">
    <property type="nucleotide sequence ID" value="NZ_SNYF01000008.1"/>
</dbReference>
<dbReference type="EMBL" id="SNYF01000008">
    <property type="protein sequence ID" value="TDQ15020.1"/>
    <property type="molecule type" value="Genomic_DNA"/>
</dbReference>
<keyword evidence="1 2" id="KW-0732">Signal</keyword>
<protein>
    <submittedName>
        <fullName evidence="4">Outer membrane protein with beta-barrel domain</fullName>
    </submittedName>
</protein>
<dbReference type="InterPro" id="IPR027385">
    <property type="entry name" value="Beta-barrel_OMP"/>
</dbReference>
<proteinExistence type="predicted"/>
<keyword evidence="5" id="KW-1185">Reference proteome</keyword>
<dbReference type="Pfam" id="PF13505">
    <property type="entry name" value="OMP_b-brl"/>
    <property type="match status" value="1"/>
</dbReference>
<evidence type="ECO:0000313" key="5">
    <source>
        <dbReference type="Proteomes" id="UP000294535"/>
    </source>
</evidence>
<reference evidence="4 5" key="1">
    <citation type="submission" date="2019-03" db="EMBL/GenBank/DDBJ databases">
        <title>Genomic Encyclopedia of Type Strains, Phase III (KMG-III): the genomes of soil and plant-associated and newly described type strains.</title>
        <authorList>
            <person name="Whitman W."/>
        </authorList>
    </citation>
    <scope>NUCLEOTIDE SEQUENCE [LARGE SCALE GENOMIC DNA]</scope>
    <source>
        <strain evidence="4 5">CECT 8446</strain>
    </source>
</reference>
<name>A0A4R6T1E4_9BACT</name>
<comment type="caution">
    <text evidence="4">The sequence shown here is derived from an EMBL/GenBank/DDBJ whole genome shotgun (WGS) entry which is preliminary data.</text>
</comment>
<dbReference type="AlphaFoldDB" id="A0A4R6T1E4"/>
<dbReference type="OrthoDB" id="947434at2"/>
<evidence type="ECO:0000256" key="1">
    <source>
        <dbReference type="ARBA" id="ARBA00022729"/>
    </source>
</evidence>
<evidence type="ECO:0000256" key="2">
    <source>
        <dbReference type="SAM" id="SignalP"/>
    </source>
</evidence>
<feature type="domain" description="Outer membrane protein beta-barrel" evidence="3">
    <location>
        <begin position="10"/>
        <end position="181"/>
    </location>
</feature>
<gene>
    <name evidence="4" type="ORF">DFQ04_2904</name>
</gene>
<accession>A0A4R6T1E4</accession>
<evidence type="ECO:0000313" key="4">
    <source>
        <dbReference type="EMBL" id="TDQ15020.1"/>
    </source>
</evidence>
<feature type="signal peptide" evidence="2">
    <location>
        <begin position="1"/>
        <end position="19"/>
    </location>
</feature>
<organism evidence="4 5">
    <name type="scientific">Algoriphagus boseongensis</name>
    <dbReference type="NCBI Taxonomy" id="1442587"/>
    <lineage>
        <taxon>Bacteria</taxon>
        <taxon>Pseudomonadati</taxon>
        <taxon>Bacteroidota</taxon>
        <taxon>Cytophagia</taxon>
        <taxon>Cytophagales</taxon>
        <taxon>Cyclobacteriaceae</taxon>
        <taxon>Algoriphagus</taxon>
    </lineage>
</organism>